<evidence type="ECO:0000256" key="4">
    <source>
        <dbReference type="SAM" id="Coils"/>
    </source>
</evidence>
<dbReference type="AlphaFoldDB" id="A0AA96RAY4"/>
<keyword evidence="2" id="KW-0238">DNA-binding</keyword>
<reference evidence="7 8" key="1">
    <citation type="submission" date="2022-02" db="EMBL/GenBank/DDBJ databases">
        <title>Paenibacillus sp. MBLB1776 Whole Genome Shotgun Sequencing.</title>
        <authorList>
            <person name="Hwang C.Y."/>
            <person name="Cho E.-S."/>
            <person name="Seo M.-J."/>
        </authorList>
    </citation>
    <scope>NUCLEOTIDE SEQUENCE [LARGE SCALE GENOMIC DNA]</scope>
    <source>
        <strain evidence="7 8">MBLB1776</strain>
    </source>
</reference>
<evidence type="ECO:0000259" key="6">
    <source>
        <dbReference type="PROSITE" id="PS01124"/>
    </source>
</evidence>
<dbReference type="Pfam" id="PF17853">
    <property type="entry name" value="GGDEF_2"/>
    <property type="match status" value="1"/>
</dbReference>
<keyword evidence="3" id="KW-0804">Transcription</keyword>
<dbReference type="SUPFAM" id="SSF46689">
    <property type="entry name" value="Homeodomain-like"/>
    <property type="match status" value="1"/>
</dbReference>
<dbReference type="InterPro" id="IPR018060">
    <property type="entry name" value="HTH_AraC"/>
</dbReference>
<dbReference type="Pfam" id="PF12833">
    <property type="entry name" value="HTH_18"/>
    <property type="match status" value="1"/>
</dbReference>
<dbReference type="PROSITE" id="PS01124">
    <property type="entry name" value="HTH_ARAC_FAMILY_2"/>
    <property type="match status" value="1"/>
</dbReference>
<evidence type="ECO:0000256" key="2">
    <source>
        <dbReference type="ARBA" id="ARBA00023125"/>
    </source>
</evidence>
<organism evidence="7 8">
    <name type="scientific">Paenibacillus aurantius</name>
    <dbReference type="NCBI Taxonomy" id="2918900"/>
    <lineage>
        <taxon>Bacteria</taxon>
        <taxon>Bacillati</taxon>
        <taxon>Bacillota</taxon>
        <taxon>Bacilli</taxon>
        <taxon>Bacillales</taxon>
        <taxon>Paenibacillaceae</taxon>
        <taxon>Paenibacillus</taxon>
    </lineage>
</organism>
<feature type="domain" description="HTH araC/xylS-type" evidence="6">
    <location>
        <begin position="641"/>
        <end position="740"/>
    </location>
</feature>
<evidence type="ECO:0000256" key="5">
    <source>
        <dbReference type="SAM" id="Phobius"/>
    </source>
</evidence>
<dbReference type="KEGG" id="paun:MJA45_14885"/>
<dbReference type="GO" id="GO:0003700">
    <property type="term" value="F:DNA-binding transcription factor activity"/>
    <property type="evidence" value="ECO:0007669"/>
    <property type="project" value="InterPro"/>
</dbReference>
<proteinExistence type="predicted"/>
<dbReference type="InterPro" id="IPR009057">
    <property type="entry name" value="Homeodomain-like_sf"/>
</dbReference>
<keyword evidence="5" id="KW-1133">Transmembrane helix</keyword>
<dbReference type="Gene3D" id="3.30.450.20">
    <property type="entry name" value="PAS domain"/>
    <property type="match status" value="1"/>
</dbReference>
<feature type="transmembrane region" description="Helical" evidence="5">
    <location>
        <begin position="308"/>
        <end position="328"/>
    </location>
</feature>
<keyword evidence="4" id="KW-0175">Coiled coil</keyword>
<protein>
    <submittedName>
        <fullName evidence="7">Helix-turn-helix domain-containing protein</fullName>
    </submittedName>
</protein>
<dbReference type="PRINTS" id="PR00032">
    <property type="entry name" value="HTHARAC"/>
</dbReference>
<feature type="coiled-coil region" evidence="4">
    <location>
        <begin position="573"/>
        <end position="600"/>
    </location>
</feature>
<evidence type="ECO:0000256" key="1">
    <source>
        <dbReference type="ARBA" id="ARBA00023015"/>
    </source>
</evidence>
<name>A0AA96RAY4_9BACL</name>
<keyword evidence="1" id="KW-0805">Transcription regulation</keyword>
<keyword evidence="5" id="KW-0812">Transmembrane</keyword>
<dbReference type="InterPro" id="IPR020449">
    <property type="entry name" value="Tscrpt_reg_AraC-type_HTH"/>
</dbReference>
<gene>
    <name evidence="7" type="ORF">MJA45_14885</name>
</gene>
<accession>A0AA96RAY4</accession>
<keyword evidence="5" id="KW-0472">Membrane</keyword>
<dbReference type="PANTHER" id="PTHR43280">
    <property type="entry name" value="ARAC-FAMILY TRANSCRIPTIONAL REGULATOR"/>
    <property type="match status" value="1"/>
</dbReference>
<dbReference type="EMBL" id="CP130318">
    <property type="protein sequence ID" value="WNQ08935.1"/>
    <property type="molecule type" value="Genomic_DNA"/>
</dbReference>
<dbReference type="SMART" id="SM00342">
    <property type="entry name" value="HTH_ARAC"/>
    <property type="match status" value="1"/>
</dbReference>
<dbReference type="RefSeq" id="WP_315602702.1">
    <property type="nucleotide sequence ID" value="NZ_CP130318.1"/>
</dbReference>
<dbReference type="Gene3D" id="1.10.10.60">
    <property type="entry name" value="Homeodomain-like"/>
    <property type="match status" value="2"/>
</dbReference>
<dbReference type="GO" id="GO:0043565">
    <property type="term" value="F:sequence-specific DNA binding"/>
    <property type="evidence" value="ECO:0007669"/>
    <property type="project" value="InterPro"/>
</dbReference>
<keyword evidence="8" id="KW-1185">Reference proteome</keyword>
<feature type="transmembrane region" description="Helical" evidence="5">
    <location>
        <begin position="21"/>
        <end position="40"/>
    </location>
</feature>
<evidence type="ECO:0000313" key="7">
    <source>
        <dbReference type="EMBL" id="WNQ08935.1"/>
    </source>
</evidence>
<dbReference type="InterPro" id="IPR041522">
    <property type="entry name" value="CdaR_GGDEF"/>
</dbReference>
<evidence type="ECO:0000313" key="8">
    <source>
        <dbReference type="Proteomes" id="UP001305702"/>
    </source>
</evidence>
<dbReference type="Proteomes" id="UP001305702">
    <property type="component" value="Chromosome"/>
</dbReference>
<evidence type="ECO:0000256" key="3">
    <source>
        <dbReference type="ARBA" id="ARBA00023163"/>
    </source>
</evidence>
<dbReference type="PANTHER" id="PTHR43280:SF2">
    <property type="entry name" value="HTH-TYPE TRANSCRIPTIONAL REGULATOR EXSA"/>
    <property type="match status" value="1"/>
</dbReference>
<sequence length="743" mass="84350">MRNSLLRLLEKRGKPSVFVKYVLSYLLILLIPIAFGAAHYERTQQVLTDDATELNLQILQMSQDIVDRLFLESDNVVSALAVDNDVIRLLQSPQKPPTPEQLYNYSLLRNSLNRYVITNKLFQDIFIWFQESGSVVTSRTAYDLTNNNVSIEGKPLAEWLQEVSSTDGKKQVFNLNDVKLEGRDYSLIAYVSPLPNGVQGKARGSIVVFIDQKDITSLFQRLVKKGGYAYIADRQGQLIAPTLSPEQLKAEGKLPAFFDGKAGAAFQQLGGRAMLVSHSRSVQNGWTYVSALPSSVVLAKAEAIKRTILLFAALTLGGGGLAALYLAYRNSRPFAELLSSWTELHSRIEHQLPLLRETVTERLLRGYYKQEEEAKEAVAEARIPLNGEGYFAASVIAYKDELAAPLTQDPQELSSFLTDRIAFLFGGMDVMMNTEGNKADMIVSFPEADRERLPELLRQRWEEQLDQLQEKNGMRLIVGLGRTTSQLHELWRSHREARQALEYYIPSEQGAVIRYEDRATDSSHYYYPLDVELKLIQTVKHGDLEELERMLQHIQEVNYSERRLNGATRRQLNQELQGTLAKLLEQMEAGSEAFAEWKEKLPVAATAEVETFDWEGWKESLRLLCSHIACHKKEKHNRTAEAMLEMTAQQFADPNFSLAGMASHFKLSESFISVLFKDYAGETFSEYLERLRLTRACTLLKESDKSIIQIAQETGYNSDKTFRRAFKRVYGVQPTAYRESSQT</sequence>